<dbReference type="EMBL" id="MNVB01000065">
    <property type="protein sequence ID" value="OIO16265.1"/>
    <property type="molecule type" value="Genomic_DNA"/>
</dbReference>
<proteinExistence type="inferred from homology"/>
<reference evidence="8 9" key="1">
    <citation type="journal article" date="2016" name="Environ. Microbiol.">
        <title>Genomic resolution of a cold subsurface aquifer community provides metabolic insights for novel microbes adapted to high CO concentrations.</title>
        <authorList>
            <person name="Probst A.J."/>
            <person name="Castelle C.J."/>
            <person name="Singh A."/>
            <person name="Brown C.T."/>
            <person name="Anantharaman K."/>
            <person name="Sharon I."/>
            <person name="Hug L.A."/>
            <person name="Burstein D."/>
            <person name="Emerson J.B."/>
            <person name="Thomas B.C."/>
            <person name="Banfield J.F."/>
        </authorList>
    </citation>
    <scope>NUCLEOTIDE SEQUENCE [LARGE SCALE GENOMIC DNA]</scope>
    <source>
        <strain evidence="8">CG1_02_38_13</strain>
    </source>
</reference>
<dbReference type="Proteomes" id="UP000182465">
    <property type="component" value="Unassembled WGS sequence"/>
</dbReference>
<evidence type="ECO:0000256" key="4">
    <source>
        <dbReference type="ARBA" id="ARBA00022759"/>
    </source>
</evidence>
<comment type="similarity">
    <text evidence="1">Belongs to the HicA mRNA interferase family.</text>
</comment>
<keyword evidence="6" id="KW-0694">RNA-binding</keyword>
<keyword evidence="2" id="KW-1277">Toxin-antitoxin system</keyword>
<comment type="caution">
    <text evidence="8">The sequence shown here is derived from an EMBL/GenBank/DDBJ whole genome shotgun (WGS) entry which is preliminary data.</text>
</comment>
<dbReference type="Pfam" id="PF07927">
    <property type="entry name" value="HicA_toxin"/>
    <property type="match status" value="1"/>
</dbReference>
<evidence type="ECO:0000256" key="6">
    <source>
        <dbReference type="ARBA" id="ARBA00022884"/>
    </source>
</evidence>
<evidence type="ECO:0000256" key="7">
    <source>
        <dbReference type="ARBA" id="ARBA00023016"/>
    </source>
</evidence>
<evidence type="ECO:0000313" key="9">
    <source>
        <dbReference type="Proteomes" id="UP000182465"/>
    </source>
</evidence>
<organism evidence="8 9">
    <name type="scientific">Candidatus Kuenenbacteria bacterium CG1_02_38_13</name>
    <dbReference type="NCBI Taxonomy" id="1805235"/>
    <lineage>
        <taxon>Bacteria</taxon>
        <taxon>Candidatus Kueneniibacteriota</taxon>
    </lineage>
</organism>
<dbReference type="GO" id="GO:0016787">
    <property type="term" value="F:hydrolase activity"/>
    <property type="evidence" value="ECO:0007669"/>
    <property type="project" value="UniProtKB-KW"/>
</dbReference>
<evidence type="ECO:0000256" key="3">
    <source>
        <dbReference type="ARBA" id="ARBA00022722"/>
    </source>
</evidence>
<evidence type="ECO:0000313" key="8">
    <source>
        <dbReference type="EMBL" id="OIO16265.1"/>
    </source>
</evidence>
<keyword evidence="7" id="KW-0346">Stress response</keyword>
<dbReference type="AlphaFoldDB" id="A0A1J4TYQ3"/>
<keyword evidence="5" id="KW-0378">Hydrolase</keyword>
<name>A0A1J4TYQ3_9BACT</name>
<evidence type="ECO:0000256" key="5">
    <source>
        <dbReference type="ARBA" id="ARBA00022801"/>
    </source>
</evidence>
<dbReference type="SUPFAM" id="SSF54786">
    <property type="entry name" value="YcfA/nrd intein domain"/>
    <property type="match status" value="1"/>
</dbReference>
<evidence type="ECO:0000256" key="2">
    <source>
        <dbReference type="ARBA" id="ARBA00022649"/>
    </source>
</evidence>
<protein>
    <recommendedName>
        <fullName evidence="10">Addiction module toxin, HicA family</fullName>
    </recommendedName>
</protein>
<dbReference type="InterPro" id="IPR012933">
    <property type="entry name" value="HicA_mRNA_interferase"/>
</dbReference>
<keyword evidence="4" id="KW-0255">Endonuclease</keyword>
<sequence length="70" mass="8066">MLRLPILRPKDLIKRLEKLGFFIDHQTGSHVIMYRQDDGKRAVVPVHISELPKGTLMSILRESGISRDEL</sequence>
<keyword evidence="3" id="KW-0540">Nuclease</keyword>
<evidence type="ECO:0008006" key="10">
    <source>
        <dbReference type="Google" id="ProtNLM"/>
    </source>
</evidence>
<dbReference type="GO" id="GO:0003729">
    <property type="term" value="F:mRNA binding"/>
    <property type="evidence" value="ECO:0007669"/>
    <property type="project" value="InterPro"/>
</dbReference>
<evidence type="ECO:0000256" key="1">
    <source>
        <dbReference type="ARBA" id="ARBA00006620"/>
    </source>
</evidence>
<dbReference type="Gene3D" id="3.30.920.30">
    <property type="entry name" value="Hypothetical protein"/>
    <property type="match status" value="1"/>
</dbReference>
<accession>A0A1J4TYQ3</accession>
<dbReference type="GO" id="GO:0004519">
    <property type="term" value="F:endonuclease activity"/>
    <property type="evidence" value="ECO:0007669"/>
    <property type="project" value="UniProtKB-KW"/>
</dbReference>
<dbReference type="InterPro" id="IPR038570">
    <property type="entry name" value="HicA_sf"/>
</dbReference>
<gene>
    <name evidence="8" type="ORF">AUJ29_03075</name>
</gene>